<evidence type="ECO:0000259" key="6">
    <source>
        <dbReference type="PROSITE" id="PS51387"/>
    </source>
</evidence>
<evidence type="ECO:0000256" key="4">
    <source>
        <dbReference type="ARBA" id="ARBA00022827"/>
    </source>
</evidence>
<name>A0ABS0NED5_9ACTN</name>
<dbReference type="InterPro" id="IPR015345">
    <property type="entry name" value="Cytokinin_DH_FAD/cytokin-bd"/>
</dbReference>
<evidence type="ECO:0000256" key="3">
    <source>
        <dbReference type="ARBA" id="ARBA00022630"/>
    </source>
</evidence>
<dbReference type="InterPro" id="IPR050432">
    <property type="entry name" value="FAD-linked_Oxidoreductases_BP"/>
</dbReference>
<dbReference type="InterPro" id="IPR006094">
    <property type="entry name" value="Oxid_FAD_bind_N"/>
</dbReference>
<sequence>MTDHPGAGSPWSRFPEELTGLDGELLTGERIPRWAAEDFGHTVHAPPLAVLSPRSVRDVREVVAAAARRGIPVAARGGGHSVHGQAQAPGGIVIDMTPLGRVVRMSDTEVTVEGGALWRDVVAATLPHGRTPPVLTDYLGTSVGGTLSVGGIGGMSHRHGVQTDCVLSLDVVTGAGEEVRCSPDRNRDLFDAVRAGLSQCALVVRATLRLERAPARVRRYVLPYDGLAEYLADQHRLAHEGRFGYLEGQPTPQPDGTWHHLMEAVAHQPCDRAAWPPDDRDLLGDLAFRRGAEEIEELDYADFLDRMTPGEALLRETGEWFHPHPWLNLFVPGAAAHSVVSTTLAGLTRHELGNSGLVLLYPVPTARIRTPLLRLPDDDTMYLFALLRTAPGDDPAARDAMTAANREIYDRARAAGAVAYPVNTLRMSPEDWRAHFGPVWDRLARARRRYDPAGVLTPGQGLAY</sequence>
<reference evidence="7 8" key="1">
    <citation type="submission" date="2020-09" db="EMBL/GenBank/DDBJ databases">
        <title>Biosynthesis of the nuclear factor of activated T cells inhibitor NFAT-133 and its congeners in Streptomyces pactum.</title>
        <authorList>
            <person name="Zhou W."/>
            <person name="Posri P."/>
            <person name="Abugrain M.E."/>
            <person name="Weisberg A.J."/>
            <person name="Chang J.H."/>
            <person name="Mahmud T."/>
        </authorList>
    </citation>
    <scope>NUCLEOTIDE SEQUENCE [LARGE SCALE GENOMIC DNA]</scope>
    <source>
        <strain evidence="7 8">ATCC 27456</strain>
    </source>
</reference>
<comment type="caution">
    <text evidence="7">The sequence shown here is derived from an EMBL/GenBank/DDBJ whole genome shotgun (WGS) entry which is preliminary data.</text>
</comment>
<dbReference type="Gene3D" id="3.40.462.10">
    <property type="entry name" value="FAD-linked oxidases, C-terminal domain"/>
    <property type="match status" value="1"/>
</dbReference>
<evidence type="ECO:0000256" key="1">
    <source>
        <dbReference type="ARBA" id="ARBA00001974"/>
    </source>
</evidence>
<comment type="cofactor">
    <cofactor evidence="1">
        <name>FAD</name>
        <dbReference type="ChEBI" id="CHEBI:57692"/>
    </cofactor>
</comment>
<dbReference type="PANTHER" id="PTHR13878:SF53">
    <property type="entry name" value="CYTOKININ DEHYDROGENASE 6"/>
    <property type="match status" value="1"/>
</dbReference>
<dbReference type="Pfam" id="PF01565">
    <property type="entry name" value="FAD_binding_4"/>
    <property type="match status" value="1"/>
</dbReference>
<keyword evidence="5" id="KW-0560">Oxidoreductase</keyword>
<dbReference type="Pfam" id="PF09265">
    <property type="entry name" value="Cytokin-bind"/>
    <property type="match status" value="1"/>
</dbReference>
<dbReference type="Gene3D" id="3.30.465.10">
    <property type="match status" value="1"/>
</dbReference>
<dbReference type="Gene3D" id="3.30.43.10">
    <property type="entry name" value="Uridine Diphospho-n-acetylenolpyruvylglucosamine Reductase, domain 2"/>
    <property type="match status" value="1"/>
</dbReference>
<dbReference type="InterPro" id="IPR016169">
    <property type="entry name" value="FAD-bd_PCMH_sub2"/>
</dbReference>
<dbReference type="EMBL" id="JACYXC010000001">
    <property type="protein sequence ID" value="MBH5333554.1"/>
    <property type="molecule type" value="Genomic_DNA"/>
</dbReference>
<accession>A0ABS0NED5</accession>
<dbReference type="SUPFAM" id="SSF56176">
    <property type="entry name" value="FAD-binding/transporter-associated domain-like"/>
    <property type="match status" value="1"/>
</dbReference>
<protein>
    <submittedName>
        <fullName evidence="7">FAD-binding protein</fullName>
    </submittedName>
</protein>
<gene>
    <name evidence="7" type="ORF">IHE55_01530</name>
</gene>
<dbReference type="InterPro" id="IPR016166">
    <property type="entry name" value="FAD-bd_PCMH"/>
</dbReference>
<keyword evidence="4" id="KW-0274">FAD</keyword>
<dbReference type="InterPro" id="IPR016167">
    <property type="entry name" value="FAD-bd_PCMH_sub1"/>
</dbReference>
<keyword evidence="3" id="KW-0285">Flavoprotein</keyword>
<dbReference type="PANTHER" id="PTHR13878">
    <property type="entry name" value="GULONOLACTONE OXIDASE"/>
    <property type="match status" value="1"/>
</dbReference>
<evidence type="ECO:0000313" key="7">
    <source>
        <dbReference type="EMBL" id="MBH5333554.1"/>
    </source>
</evidence>
<dbReference type="PROSITE" id="PS00862">
    <property type="entry name" value="OX2_COVAL_FAD"/>
    <property type="match status" value="1"/>
</dbReference>
<dbReference type="PROSITE" id="PS51387">
    <property type="entry name" value="FAD_PCMH"/>
    <property type="match status" value="1"/>
</dbReference>
<evidence type="ECO:0000256" key="5">
    <source>
        <dbReference type="ARBA" id="ARBA00023002"/>
    </source>
</evidence>
<dbReference type="RefSeq" id="WP_232265411.1">
    <property type="nucleotide sequence ID" value="NZ_JACYXC010000001.1"/>
</dbReference>
<dbReference type="InterPro" id="IPR016170">
    <property type="entry name" value="Cytok_DH_C_sf"/>
</dbReference>
<dbReference type="InterPro" id="IPR016164">
    <property type="entry name" value="FAD-linked_Oxase-like_C"/>
</dbReference>
<feature type="domain" description="FAD-binding PCMH-type" evidence="6">
    <location>
        <begin position="43"/>
        <end position="213"/>
    </location>
</feature>
<proteinExistence type="inferred from homology"/>
<keyword evidence="8" id="KW-1185">Reference proteome</keyword>
<comment type="similarity">
    <text evidence="2">Belongs to the oxygen-dependent FAD-linked oxidoreductase family.</text>
</comment>
<organism evidence="7 8">
    <name type="scientific">Streptomyces pactum</name>
    <dbReference type="NCBI Taxonomy" id="68249"/>
    <lineage>
        <taxon>Bacteria</taxon>
        <taxon>Bacillati</taxon>
        <taxon>Actinomycetota</taxon>
        <taxon>Actinomycetes</taxon>
        <taxon>Kitasatosporales</taxon>
        <taxon>Streptomycetaceae</taxon>
        <taxon>Streptomyces</taxon>
    </lineage>
</organism>
<dbReference type="Proteomes" id="UP000807371">
    <property type="component" value="Unassembled WGS sequence"/>
</dbReference>
<evidence type="ECO:0000313" key="8">
    <source>
        <dbReference type="Proteomes" id="UP000807371"/>
    </source>
</evidence>
<dbReference type="InterPro" id="IPR036318">
    <property type="entry name" value="FAD-bd_PCMH-like_sf"/>
</dbReference>
<dbReference type="SUPFAM" id="SSF55103">
    <property type="entry name" value="FAD-linked oxidases, C-terminal domain"/>
    <property type="match status" value="1"/>
</dbReference>
<dbReference type="InterPro" id="IPR006093">
    <property type="entry name" value="Oxy_OxRdtase_FAD_BS"/>
</dbReference>
<evidence type="ECO:0000256" key="2">
    <source>
        <dbReference type="ARBA" id="ARBA00005466"/>
    </source>
</evidence>